<gene>
    <name evidence="4" type="ORF">CUESP1_1919</name>
</gene>
<feature type="active site" evidence="2">
    <location>
        <position position="177"/>
    </location>
</feature>
<protein>
    <recommendedName>
        <fullName evidence="1">Sporulation sigma-E factor-processing peptidase</fullName>
        <ecNumber evidence="1">3.4.23.-</ecNumber>
    </recommendedName>
    <alternativeName>
        <fullName evidence="1">Membrane-associated aspartic protease</fullName>
    </alternativeName>
    <alternativeName>
        <fullName evidence="1">Stage II sporulation protein GA</fullName>
    </alternativeName>
</protein>
<dbReference type="GO" id="GO:0006508">
    <property type="term" value="P:proteolysis"/>
    <property type="evidence" value="ECO:0007669"/>
    <property type="project" value="UniProtKB-KW"/>
</dbReference>
<dbReference type="NCBIfam" id="TIGR02854">
    <property type="entry name" value="spore_II_GA"/>
    <property type="match status" value="1"/>
</dbReference>
<feature type="transmembrane region" description="Helical" evidence="3">
    <location>
        <begin position="34"/>
        <end position="55"/>
    </location>
</feature>
<feature type="transmembrane region" description="Helical" evidence="3">
    <location>
        <begin position="6"/>
        <end position="22"/>
    </location>
</feature>
<comment type="subcellular location">
    <subcellularLocation>
        <location evidence="1">Cell membrane</location>
    </subcellularLocation>
</comment>
<comment type="function">
    <text evidence="1">Probable aspartic protease that is responsible for the proteolytic cleavage of the RNA polymerase sigma E factor (SigE/spoIIGB) to yield the active peptide in the mother cell during sporulation. Responds to a signal from the forespore that is triggered by the extracellular signal protein SpoIIR.</text>
</comment>
<evidence type="ECO:0000313" key="4">
    <source>
        <dbReference type="EMBL" id="SHD77278.1"/>
    </source>
</evidence>
<dbReference type="PIRSF" id="PIRSF018571">
    <property type="entry name" value="SpoIIGA"/>
    <property type="match status" value="1"/>
</dbReference>
<dbReference type="EC" id="3.4.23.-" evidence="1"/>
<sequence>MYIYAEYLLVENIIINYIILYVTEKITRTKTSKLRLFIAATIGSLYTLVVFFPNLRFMGKFIIKFSISVLMIILAFNPEKFNLFLKQLSAFYLTSFVFAGTVIGIFYIISNKFTIVKFSFKNSKELIKFLTLGIGLAIILIRNIIKNHLIRINKENCLTNITISLNSKETDLIALIDTGNSLKEPISQKPVIIAEYNALKTILPELVNKAYMDNKDLDLNFIAKIMEEIGDEIKLRLIPFKSLGNDNGILIGFIPDSIKVYLANETKKLTEDIIVAIYNDKLATDEQYNGLLHPEILG</sequence>
<evidence type="ECO:0000256" key="2">
    <source>
        <dbReference type="PIRSR" id="PIRSR018571-1"/>
    </source>
</evidence>
<dbReference type="Proteomes" id="UP000245423">
    <property type="component" value="Chromosome 1"/>
</dbReference>
<feature type="transmembrane region" description="Helical" evidence="3">
    <location>
        <begin position="61"/>
        <end position="78"/>
    </location>
</feature>
<dbReference type="GO" id="GO:0004190">
    <property type="term" value="F:aspartic-type endopeptidase activity"/>
    <property type="evidence" value="ECO:0007669"/>
    <property type="project" value="UniProtKB-KW"/>
</dbReference>
<dbReference type="GO" id="GO:0005886">
    <property type="term" value="C:plasma membrane"/>
    <property type="evidence" value="ECO:0007669"/>
    <property type="project" value="UniProtKB-SubCell"/>
</dbReference>
<proteinExistence type="inferred from homology"/>
<evidence type="ECO:0000256" key="3">
    <source>
        <dbReference type="SAM" id="Phobius"/>
    </source>
</evidence>
<feature type="transmembrane region" description="Helical" evidence="3">
    <location>
        <begin position="90"/>
        <end position="109"/>
    </location>
</feature>
<evidence type="ECO:0000313" key="5">
    <source>
        <dbReference type="Proteomes" id="UP000245423"/>
    </source>
</evidence>
<keyword evidence="3" id="KW-0812">Transmembrane</keyword>
<keyword evidence="5" id="KW-1185">Reference proteome</keyword>
<keyword evidence="3" id="KW-1133">Transmembrane helix</keyword>
<dbReference type="RefSeq" id="WP_005585889.1">
    <property type="nucleotide sequence ID" value="NZ_LT669839.1"/>
</dbReference>
<keyword evidence="1" id="KW-1003">Cell membrane</keyword>
<dbReference type="Pfam" id="PF03419">
    <property type="entry name" value="Peptidase_U4"/>
    <property type="match status" value="1"/>
</dbReference>
<evidence type="ECO:0000256" key="1">
    <source>
        <dbReference type="PIRNR" id="PIRNR018571"/>
    </source>
</evidence>
<keyword evidence="1" id="KW-0064">Aspartyl protease</keyword>
<feature type="transmembrane region" description="Helical" evidence="3">
    <location>
        <begin position="129"/>
        <end position="145"/>
    </location>
</feature>
<reference evidence="4 5" key="1">
    <citation type="submission" date="2016-11" db="EMBL/GenBank/DDBJ databases">
        <authorList>
            <person name="Manzoor S."/>
        </authorList>
    </citation>
    <scope>NUCLEOTIDE SEQUENCE [LARGE SCALE GENOMIC DNA]</scope>
    <source>
        <strain evidence="4">Clostridium ultunense strain Esp</strain>
    </source>
</reference>
<keyword evidence="1" id="KW-0749">Sporulation</keyword>
<comment type="similarity">
    <text evidence="1">Belongs to the peptidase U4 family.</text>
</comment>
<dbReference type="AlphaFoldDB" id="M1YZ31"/>
<organism evidence="4 5">
    <name type="scientific">[Clostridium] ultunense Esp</name>
    <dbReference type="NCBI Taxonomy" id="1288971"/>
    <lineage>
        <taxon>Bacteria</taxon>
        <taxon>Bacillati</taxon>
        <taxon>Bacillota</taxon>
        <taxon>Tissierellia</taxon>
        <taxon>Tissierellales</taxon>
        <taxon>Tepidimicrobiaceae</taxon>
        <taxon>Schnuerera</taxon>
    </lineage>
</organism>
<keyword evidence="1 3" id="KW-0472">Membrane</keyword>
<name>M1YZ31_9FIRM</name>
<dbReference type="HOGENOM" id="CLU_059158_0_0_9"/>
<dbReference type="GO" id="GO:0030435">
    <property type="term" value="P:sporulation resulting in formation of a cellular spore"/>
    <property type="evidence" value="ECO:0007669"/>
    <property type="project" value="UniProtKB-KW"/>
</dbReference>
<accession>M1YZ31</accession>
<dbReference type="OrthoDB" id="2690199at2"/>
<keyword evidence="1" id="KW-0645">Protease</keyword>
<keyword evidence="1" id="KW-0378">Hydrolase</keyword>
<dbReference type="EMBL" id="LT669839">
    <property type="protein sequence ID" value="SHD77278.1"/>
    <property type="molecule type" value="Genomic_DNA"/>
</dbReference>
<dbReference type="InterPro" id="IPR005081">
    <property type="entry name" value="SpoIIGA"/>
</dbReference>
<dbReference type="GO" id="GO:0030436">
    <property type="term" value="P:asexual sporulation"/>
    <property type="evidence" value="ECO:0007669"/>
    <property type="project" value="InterPro"/>
</dbReference>